<dbReference type="SUPFAM" id="SSF51735">
    <property type="entry name" value="NAD(P)-binding Rossmann-fold domains"/>
    <property type="match status" value="1"/>
</dbReference>
<dbReference type="Pfam" id="PF00107">
    <property type="entry name" value="ADH_zinc_N"/>
    <property type="match status" value="1"/>
</dbReference>
<dbReference type="InterPro" id="IPR013154">
    <property type="entry name" value="ADH-like_N"/>
</dbReference>
<dbReference type="Gene3D" id="3.40.50.720">
    <property type="entry name" value="NAD(P)-binding Rossmann-like Domain"/>
    <property type="match status" value="1"/>
</dbReference>
<protein>
    <submittedName>
        <fullName evidence="8">NAD(P)-dependent alcohol dehydrogenase</fullName>
    </submittedName>
</protein>
<dbReference type="PANTHER" id="PTHR43161">
    <property type="entry name" value="SORBITOL DEHYDROGENASE"/>
    <property type="match status" value="1"/>
</dbReference>
<proteinExistence type="inferred from homology"/>
<evidence type="ECO:0000256" key="3">
    <source>
        <dbReference type="ARBA" id="ARBA00022723"/>
    </source>
</evidence>
<name>A0A5C4M1R3_9PSEU</name>
<reference evidence="8 9" key="1">
    <citation type="submission" date="2019-06" db="EMBL/GenBank/DDBJ databases">
        <title>Amycolatopsis alkalitolerans sp. nov., isolated from Gastrodia elata Blume.</title>
        <authorList>
            <person name="Narsing Rao M.P."/>
            <person name="Li W.J."/>
        </authorList>
    </citation>
    <scope>NUCLEOTIDE SEQUENCE [LARGE SCALE GENOMIC DNA]</scope>
    <source>
        <strain evidence="8 9">SYSUP0005</strain>
    </source>
</reference>
<evidence type="ECO:0000256" key="5">
    <source>
        <dbReference type="ARBA" id="ARBA00023002"/>
    </source>
</evidence>
<evidence type="ECO:0000256" key="1">
    <source>
        <dbReference type="ARBA" id="ARBA00001947"/>
    </source>
</evidence>
<dbReference type="Proteomes" id="UP000305546">
    <property type="component" value="Unassembled WGS sequence"/>
</dbReference>
<evidence type="ECO:0000313" key="9">
    <source>
        <dbReference type="Proteomes" id="UP000305546"/>
    </source>
</evidence>
<comment type="similarity">
    <text evidence="2 6">Belongs to the zinc-containing alcohol dehydrogenase family.</text>
</comment>
<dbReference type="PANTHER" id="PTHR43161:SF9">
    <property type="entry name" value="SORBITOL DEHYDROGENASE"/>
    <property type="match status" value="1"/>
</dbReference>
<keyword evidence="4 6" id="KW-0862">Zinc</keyword>
<keyword evidence="9" id="KW-1185">Reference proteome</keyword>
<dbReference type="InterPro" id="IPR020843">
    <property type="entry name" value="ER"/>
</dbReference>
<dbReference type="SUPFAM" id="SSF50129">
    <property type="entry name" value="GroES-like"/>
    <property type="match status" value="1"/>
</dbReference>
<dbReference type="InterPro" id="IPR045306">
    <property type="entry name" value="SDH-like"/>
</dbReference>
<dbReference type="AlphaFoldDB" id="A0A5C4M1R3"/>
<dbReference type="EMBL" id="VDFW01000008">
    <property type="protein sequence ID" value="TNC26559.1"/>
    <property type="molecule type" value="Genomic_DNA"/>
</dbReference>
<dbReference type="Pfam" id="PF08240">
    <property type="entry name" value="ADH_N"/>
    <property type="match status" value="1"/>
</dbReference>
<dbReference type="RefSeq" id="WP_139096848.1">
    <property type="nucleotide sequence ID" value="NZ_VDFW01000008.1"/>
</dbReference>
<dbReference type="InterPro" id="IPR036291">
    <property type="entry name" value="NAD(P)-bd_dom_sf"/>
</dbReference>
<dbReference type="SMART" id="SM00829">
    <property type="entry name" value="PKS_ER"/>
    <property type="match status" value="1"/>
</dbReference>
<keyword evidence="3 6" id="KW-0479">Metal-binding</keyword>
<comment type="caution">
    <text evidence="8">The sequence shown here is derived from an EMBL/GenBank/DDBJ whole genome shotgun (WGS) entry which is preliminary data.</text>
</comment>
<dbReference type="InterPro" id="IPR011032">
    <property type="entry name" value="GroES-like_sf"/>
</dbReference>
<keyword evidence="5" id="KW-0560">Oxidoreductase</keyword>
<evidence type="ECO:0000313" key="8">
    <source>
        <dbReference type="EMBL" id="TNC26559.1"/>
    </source>
</evidence>
<evidence type="ECO:0000256" key="2">
    <source>
        <dbReference type="ARBA" id="ARBA00008072"/>
    </source>
</evidence>
<comment type="cofactor">
    <cofactor evidence="1 6">
        <name>Zn(2+)</name>
        <dbReference type="ChEBI" id="CHEBI:29105"/>
    </cofactor>
</comment>
<feature type="domain" description="Enoyl reductase (ER)" evidence="7">
    <location>
        <begin position="9"/>
        <end position="324"/>
    </location>
</feature>
<gene>
    <name evidence="8" type="ORF">FG385_12485</name>
</gene>
<dbReference type="GO" id="GO:0008270">
    <property type="term" value="F:zinc ion binding"/>
    <property type="evidence" value="ECO:0007669"/>
    <property type="project" value="InterPro"/>
</dbReference>
<sequence length="328" mass="34119">METNAAVLHAPGDIRIETVPVRELGARDVLVEVAAVGLCGSDLHYYESGRNGANELRRPTVLGHEISGTIRGAGPGASLKPGTRVAVEPAVPCGKCRSCREGRYNICPQGICLGSPPTDGGIAGLLVMPEEFVHVLPPGMSAEAGAVIEPLAVACWAVRRARAGFGERVLVLGAGPIGVLAGQVAKAGGASVTITDINPFRLGVAEGLGLKSFQGAEADVVIECSGAQRAFWSALESVRHGGRAVVVSQSPPTVDGLPLALLQRREIDLIPVFRYAHVFPTAIALAANGQVRLDELVTSAFDLAHTADALRAARSDPRQLKVVIHPGK</sequence>
<dbReference type="InterPro" id="IPR002328">
    <property type="entry name" value="ADH_Zn_CS"/>
</dbReference>
<evidence type="ECO:0000256" key="6">
    <source>
        <dbReference type="RuleBase" id="RU361277"/>
    </source>
</evidence>
<dbReference type="InterPro" id="IPR013149">
    <property type="entry name" value="ADH-like_C"/>
</dbReference>
<accession>A0A5C4M1R3</accession>
<organism evidence="8 9">
    <name type="scientific">Amycolatopsis alkalitolerans</name>
    <dbReference type="NCBI Taxonomy" id="2547244"/>
    <lineage>
        <taxon>Bacteria</taxon>
        <taxon>Bacillati</taxon>
        <taxon>Actinomycetota</taxon>
        <taxon>Actinomycetes</taxon>
        <taxon>Pseudonocardiales</taxon>
        <taxon>Pseudonocardiaceae</taxon>
        <taxon>Amycolatopsis</taxon>
    </lineage>
</organism>
<dbReference type="CDD" id="cd05285">
    <property type="entry name" value="sorbitol_DH"/>
    <property type="match status" value="1"/>
</dbReference>
<dbReference type="GO" id="GO:0016616">
    <property type="term" value="F:oxidoreductase activity, acting on the CH-OH group of donors, NAD or NADP as acceptor"/>
    <property type="evidence" value="ECO:0007669"/>
    <property type="project" value="InterPro"/>
</dbReference>
<dbReference type="Gene3D" id="3.90.180.10">
    <property type="entry name" value="Medium-chain alcohol dehydrogenases, catalytic domain"/>
    <property type="match status" value="1"/>
</dbReference>
<dbReference type="OrthoDB" id="3987021at2"/>
<evidence type="ECO:0000259" key="7">
    <source>
        <dbReference type="SMART" id="SM00829"/>
    </source>
</evidence>
<evidence type="ECO:0000256" key="4">
    <source>
        <dbReference type="ARBA" id="ARBA00022833"/>
    </source>
</evidence>
<dbReference type="PROSITE" id="PS00059">
    <property type="entry name" value="ADH_ZINC"/>
    <property type="match status" value="1"/>
</dbReference>